<dbReference type="AlphaFoldDB" id="A0A2W4TX23"/>
<comment type="caution">
    <text evidence="1">The sequence shown here is derived from an EMBL/GenBank/DDBJ whole genome shotgun (WGS) entry which is preliminary data.</text>
</comment>
<name>A0A2W4TX23_9CYAN</name>
<sequence>MTVIDGSVLRHLNVFNVPVVAHFFFDDSIESERMRLYISLLDYLRLLILEYLPTSVASEPAWA</sequence>
<reference evidence="2" key="1">
    <citation type="submission" date="2018-04" db="EMBL/GenBank/DDBJ databases">
        <authorList>
            <person name="Cornet L."/>
        </authorList>
    </citation>
    <scope>NUCLEOTIDE SEQUENCE [LARGE SCALE GENOMIC DNA]</scope>
</reference>
<evidence type="ECO:0000313" key="1">
    <source>
        <dbReference type="EMBL" id="PZO12214.1"/>
    </source>
</evidence>
<accession>A0A2W4TX23</accession>
<dbReference type="Proteomes" id="UP000249354">
    <property type="component" value="Unassembled WGS sequence"/>
</dbReference>
<protein>
    <submittedName>
        <fullName evidence="1">Uncharacterized protein</fullName>
    </submittedName>
</protein>
<dbReference type="EMBL" id="QBMC01000156">
    <property type="protein sequence ID" value="PZO12214.1"/>
    <property type="molecule type" value="Genomic_DNA"/>
</dbReference>
<evidence type="ECO:0000313" key="2">
    <source>
        <dbReference type="Proteomes" id="UP000249354"/>
    </source>
</evidence>
<reference evidence="1 2" key="2">
    <citation type="submission" date="2018-06" db="EMBL/GenBank/DDBJ databases">
        <title>Metagenomic assembly of (sub)arctic Cyanobacteria and their associated microbiome from non-axenic cultures.</title>
        <authorList>
            <person name="Baurain D."/>
        </authorList>
    </citation>
    <scope>NUCLEOTIDE SEQUENCE [LARGE SCALE GENOMIC DNA]</scope>
    <source>
        <strain evidence="1">ULC129bin1</strain>
    </source>
</reference>
<organism evidence="1 2">
    <name type="scientific">Leptolyngbya foveolarum</name>
    <dbReference type="NCBI Taxonomy" id="47253"/>
    <lineage>
        <taxon>Bacteria</taxon>
        <taxon>Bacillati</taxon>
        <taxon>Cyanobacteriota</taxon>
        <taxon>Cyanophyceae</taxon>
        <taxon>Leptolyngbyales</taxon>
        <taxon>Leptolyngbyaceae</taxon>
        <taxon>Leptolyngbya group</taxon>
        <taxon>Leptolyngbya</taxon>
    </lineage>
</organism>
<proteinExistence type="predicted"/>
<gene>
    <name evidence="1" type="ORF">DCF25_18075</name>
</gene>